<feature type="transmembrane region" description="Helical" evidence="1">
    <location>
        <begin position="41"/>
        <end position="60"/>
    </location>
</feature>
<dbReference type="EMBL" id="JACPUR010000021">
    <property type="protein sequence ID" value="MBI3127955.1"/>
    <property type="molecule type" value="Genomic_DNA"/>
</dbReference>
<evidence type="ECO:0000313" key="3">
    <source>
        <dbReference type="Proteomes" id="UP000782312"/>
    </source>
</evidence>
<keyword evidence="1" id="KW-0472">Membrane</keyword>
<comment type="caution">
    <text evidence="2">The sequence shown here is derived from an EMBL/GenBank/DDBJ whole genome shotgun (WGS) entry which is preliminary data.</text>
</comment>
<evidence type="ECO:0000256" key="1">
    <source>
        <dbReference type="SAM" id="Phobius"/>
    </source>
</evidence>
<sequence length="66" mass="7135">MREYFKLTFGAVVGITLLALVLYVAISLMVGNSPPPHINRLFETLDFIIKAGVGAIFGLLGGKKIE</sequence>
<dbReference type="Proteomes" id="UP000782312">
    <property type="component" value="Unassembled WGS sequence"/>
</dbReference>
<accession>A0A932I119</accession>
<feature type="transmembrane region" description="Helical" evidence="1">
    <location>
        <begin position="7"/>
        <end position="29"/>
    </location>
</feature>
<gene>
    <name evidence="2" type="ORF">HYZ11_10150</name>
</gene>
<protein>
    <submittedName>
        <fullName evidence="2">Uncharacterized protein</fullName>
    </submittedName>
</protein>
<reference evidence="2" key="1">
    <citation type="submission" date="2020-07" db="EMBL/GenBank/DDBJ databases">
        <title>Huge and variable diversity of episymbiotic CPR bacteria and DPANN archaea in groundwater ecosystems.</title>
        <authorList>
            <person name="He C.Y."/>
            <person name="Keren R."/>
            <person name="Whittaker M."/>
            <person name="Farag I.F."/>
            <person name="Doudna J."/>
            <person name="Cate J.H.D."/>
            <person name="Banfield J.F."/>
        </authorList>
    </citation>
    <scope>NUCLEOTIDE SEQUENCE</scope>
    <source>
        <strain evidence="2">NC_groundwater_763_Ag_S-0.2um_68_21</strain>
    </source>
</reference>
<organism evidence="2 3">
    <name type="scientific">Tectimicrobiota bacterium</name>
    <dbReference type="NCBI Taxonomy" id="2528274"/>
    <lineage>
        <taxon>Bacteria</taxon>
        <taxon>Pseudomonadati</taxon>
        <taxon>Nitrospinota/Tectimicrobiota group</taxon>
        <taxon>Candidatus Tectimicrobiota</taxon>
    </lineage>
</organism>
<keyword evidence="1" id="KW-1133">Transmembrane helix</keyword>
<dbReference type="AlphaFoldDB" id="A0A932I119"/>
<evidence type="ECO:0000313" key="2">
    <source>
        <dbReference type="EMBL" id="MBI3127955.1"/>
    </source>
</evidence>
<keyword evidence="1" id="KW-0812">Transmembrane</keyword>
<name>A0A932I119_UNCTE</name>
<proteinExistence type="predicted"/>